<dbReference type="Proteomes" id="UP000182624">
    <property type="component" value="Unassembled WGS sequence"/>
</dbReference>
<evidence type="ECO:0000313" key="1">
    <source>
        <dbReference type="EMBL" id="SFP84736.1"/>
    </source>
</evidence>
<dbReference type="AlphaFoldDB" id="A0A1I5TQW8"/>
<protein>
    <submittedName>
        <fullName evidence="1">Uncharacterized protein</fullName>
    </submittedName>
</protein>
<sequence>MANLNSINSITIPTTLFQKWGNIWQGNIDSKGNAKSSNCFDKKQGMDFGKEIDPIIANEFAAMLGGI</sequence>
<gene>
    <name evidence="1" type="ORF">SAMN04487928_109133</name>
</gene>
<organism evidence="1 2">
    <name type="scientific">Butyrivibrio proteoclasticus</name>
    <dbReference type="NCBI Taxonomy" id="43305"/>
    <lineage>
        <taxon>Bacteria</taxon>
        <taxon>Bacillati</taxon>
        <taxon>Bacillota</taxon>
        <taxon>Clostridia</taxon>
        <taxon>Lachnospirales</taxon>
        <taxon>Lachnospiraceae</taxon>
        <taxon>Butyrivibrio</taxon>
    </lineage>
</organism>
<name>A0A1I5TQW8_9FIRM</name>
<dbReference type="RefSeq" id="WP_074886792.1">
    <property type="nucleotide sequence ID" value="NZ_FOXO01000009.1"/>
</dbReference>
<evidence type="ECO:0000313" key="2">
    <source>
        <dbReference type="Proteomes" id="UP000182624"/>
    </source>
</evidence>
<dbReference type="OrthoDB" id="1550637at2"/>
<proteinExistence type="predicted"/>
<dbReference type="EMBL" id="FOXO01000009">
    <property type="protein sequence ID" value="SFP84736.1"/>
    <property type="molecule type" value="Genomic_DNA"/>
</dbReference>
<reference evidence="2" key="1">
    <citation type="submission" date="2016-10" db="EMBL/GenBank/DDBJ databases">
        <authorList>
            <person name="Varghese N."/>
            <person name="Submissions S."/>
        </authorList>
    </citation>
    <scope>NUCLEOTIDE SEQUENCE [LARGE SCALE GENOMIC DNA]</scope>
    <source>
        <strain evidence="2">P18</strain>
    </source>
</reference>
<accession>A0A1I5TQW8</accession>
<keyword evidence="2" id="KW-1185">Reference proteome</keyword>